<feature type="region of interest" description="Disordered" evidence="1">
    <location>
        <begin position="1"/>
        <end position="31"/>
    </location>
</feature>
<evidence type="ECO:0000256" key="1">
    <source>
        <dbReference type="SAM" id="MobiDB-lite"/>
    </source>
</evidence>
<protein>
    <submittedName>
        <fullName evidence="2">Uncharacterized protein</fullName>
    </submittedName>
</protein>
<organism evidence="2 3">
    <name type="scientific">Marasmius tenuissimus</name>
    <dbReference type="NCBI Taxonomy" id="585030"/>
    <lineage>
        <taxon>Eukaryota</taxon>
        <taxon>Fungi</taxon>
        <taxon>Dikarya</taxon>
        <taxon>Basidiomycota</taxon>
        <taxon>Agaricomycotina</taxon>
        <taxon>Agaricomycetes</taxon>
        <taxon>Agaricomycetidae</taxon>
        <taxon>Agaricales</taxon>
        <taxon>Marasmiineae</taxon>
        <taxon>Marasmiaceae</taxon>
        <taxon>Marasmius</taxon>
    </lineage>
</organism>
<comment type="caution">
    <text evidence="2">The sequence shown here is derived from an EMBL/GenBank/DDBJ whole genome shotgun (WGS) entry which is preliminary data.</text>
</comment>
<evidence type="ECO:0000313" key="2">
    <source>
        <dbReference type="EMBL" id="KAL0060665.1"/>
    </source>
</evidence>
<feature type="compositionally biased region" description="Polar residues" evidence="1">
    <location>
        <begin position="15"/>
        <end position="31"/>
    </location>
</feature>
<gene>
    <name evidence="2" type="ORF">AAF712_012542</name>
</gene>
<evidence type="ECO:0000313" key="3">
    <source>
        <dbReference type="Proteomes" id="UP001437256"/>
    </source>
</evidence>
<dbReference type="EMBL" id="JBBXMP010000166">
    <property type="protein sequence ID" value="KAL0060665.1"/>
    <property type="molecule type" value="Genomic_DNA"/>
</dbReference>
<dbReference type="Proteomes" id="UP001437256">
    <property type="component" value="Unassembled WGS sequence"/>
</dbReference>
<keyword evidence="3" id="KW-1185">Reference proteome</keyword>
<proteinExistence type="predicted"/>
<name>A0ABR2ZHH0_9AGAR</name>
<sequence length="147" mass="16033">PRSSIHELFYADPTAPSSPTSLSMATTNTSTYPQADYSNGVLVEGSFSGSVPPKPTYYDNFDPSSSFTPYDLSTTPTLPAPVQHTPGLSYEMLRGTYRHSSERSTTNMASNSIMQTGGQPSYLKSWFPDNSAHFPFPPAGTARPYLY</sequence>
<accession>A0ABR2ZHH0</accession>
<feature type="non-terminal residue" evidence="2">
    <location>
        <position position="1"/>
    </location>
</feature>
<reference evidence="2 3" key="1">
    <citation type="submission" date="2024-05" db="EMBL/GenBank/DDBJ databases">
        <title>A draft genome resource for the thread blight pathogen Marasmius tenuissimus strain MS-2.</title>
        <authorList>
            <person name="Yulfo-Soto G.E."/>
            <person name="Baruah I.K."/>
            <person name="Amoako-Attah I."/>
            <person name="Bukari Y."/>
            <person name="Meinhardt L.W."/>
            <person name="Bailey B.A."/>
            <person name="Cohen S.P."/>
        </authorList>
    </citation>
    <scope>NUCLEOTIDE SEQUENCE [LARGE SCALE GENOMIC DNA]</scope>
    <source>
        <strain evidence="2 3">MS-2</strain>
    </source>
</reference>